<gene>
    <name evidence="4" type="ORF">SAMN05661044_02153</name>
</gene>
<organism evidence="4 5">
    <name type="scientific">Olivibacter domesticus</name>
    <name type="common">Pseudosphingobacterium domesticum</name>
    <dbReference type="NCBI Taxonomy" id="407022"/>
    <lineage>
        <taxon>Bacteria</taxon>
        <taxon>Pseudomonadati</taxon>
        <taxon>Bacteroidota</taxon>
        <taxon>Sphingobacteriia</taxon>
        <taxon>Sphingobacteriales</taxon>
        <taxon>Sphingobacteriaceae</taxon>
        <taxon>Olivibacter</taxon>
    </lineage>
</organism>
<evidence type="ECO:0000256" key="1">
    <source>
        <dbReference type="ARBA" id="ARBA00006817"/>
    </source>
</evidence>
<dbReference type="EMBL" id="FOAF01000001">
    <property type="protein sequence ID" value="SEL15518.1"/>
    <property type="molecule type" value="Genomic_DNA"/>
</dbReference>
<dbReference type="CDD" id="cd07814">
    <property type="entry name" value="SRPBCC_CalC_Aha1-like"/>
    <property type="match status" value="1"/>
</dbReference>
<evidence type="ECO:0000313" key="4">
    <source>
        <dbReference type="EMBL" id="SEL15518.1"/>
    </source>
</evidence>
<dbReference type="STRING" id="407022.SAMN05661044_02153"/>
<evidence type="ECO:0000259" key="2">
    <source>
        <dbReference type="Pfam" id="PF06983"/>
    </source>
</evidence>
<dbReference type="OrthoDB" id="9795306at2"/>
<dbReference type="PANTHER" id="PTHR33990">
    <property type="entry name" value="PROTEIN YJDN-RELATED"/>
    <property type="match status" value="1"/>
</dbReference>
<dbReference type="SUPFAM" id="SSF54593">
    <property type="entry name" value="Glyoxalase/Bleomycin resistance protein/Dihydroxybiphenyl dioxygenase"/>
    <property type="match status" value="1"/>
</dbReference>
<dbReference type="InterPro" id="IPR023393">
    <property type="entry name" value="START-like_dom_sf"/>
</dbReference>
<dbReference type="InterPro" id="IPR028973">
    <property type="entry name" value="PhnB-like"/>
</dbReference>
<name>A0A1H7MXJ9_OLID1</name>
<feature type="domain" description="Activator of Hsp90 ATPase homologue 1/2-like C-terminal" evidence="3">
    <location>
        <begin position="26"/>
        <end position="163"/>
    </location>
</feature>
<dbReference type="Pfam" id="PF06983">
    <property type="entry name" value="3-dmu-9_3-mt"/>
    <property type="match status" value="1"/>
</dbReference>
<dbReference type="AlphaFoldDB" id="A0A1H7MXJ9"/>
<dbReference type="CDD" id="cd06588">
    <property type="entry name" value="PhnB_like"/>
    <property type="match status" value="1"/>
</dbReference>
<dbReference type="SUPFAM" id="SSF55961">
    <property type="entry name" value="Bet v1-like"/>
    <property type="match status" value="1"/>
</dbReference>
<evidence type="ECO:0000259" key="3">
    <source>
        <dbReference type="Pfam" id="PF08327"/>
    </source>
</evidence>
<dbReference type="InterPro" id="IPR029068">
    <property type="entry name" value="Glyas_Bleomycin-R_OHBP_Dase"/>
</dbReference>
<feature type="domain" description="PhnB-like" evidence="2">
    <location>
        <begin position="180"/>
        <end position="316"/>
    </location>
</feature>
<dbReference type="InterPro" id="IPR013538">
    <property type="entry name" value="ASHA1/2-like_C"/>
</dbReference>
<keyword evidence="5" id="KW-1185">Reference proteome</keyword>
<sequence length="326" mass="37673">MNSNLKFDFTVNKENNTVNIKREFAAALELVWEAWINPEILDQWWAPKPYKTKTKSMDFREGGTWLYCMVSPKDEIHWCKADYKKIEHQKSYSYTDNFCDEHGNVSEKFPNSFWTNVFSENAEITSVNITIQYESLEALEKVIEVGFKEGFTMAMQNLDQYIEAKFKLRKQNKTSNKARVCTYLNFDGKTEEAFLFYKSVFATEFVGKGIERFGDIPAEAGHPPVADEIKKMVLHVELPITGNYILMGTDAPKEMGFTLARGNNMHICIEPETREEADRLFTELSAGGNVTMPMADMFFGAYFGEFSDKYGINWMINFQNEKNLNN</sequence>
<dbReference type="Gene3D" id="3.30.530.20">
    <property type="match status" value="1"/>
</dbReference>
<proteinExistence type="inferred from homology"/>
<accession>A0A1H7MXJ9</accession>
<protein>
    <submittedName>
        <fullName evidence="4">PhnB protein</fullName>
    </submittedName>
</protein>
<dbReference type="RefSeq" id="WP_093323327.1">
    <property type="nucleotide sequence ID" value="NZ_FOAF01000001.1"/>
</dbReference>
<dbReference type="Gene3D" id="3.10.180.10">
    <property type="entry name" value="2,3-Dihydroxybiphenyl 1,2-Dioxygenase, domain 1"/>
    <property type="match status" value="1"/>
</dbReference>
<dbReference type="PANTHER" id="PTHR33990:SF1">
    <property type="entry name" value="PROTEIN YJDN"/>
    <property type="match status" value="1"/>
</dbReference>
<dbReference type="Pfam" id="PF08327">
    <property type="entry name" value="AHSA1"/>
    <property type="match status" value="1"/>
</dbReference>
<reference evidence="5" key="1">
    <citation type="submission" date="2016-10" db="EMBL/GenBank/DDBJ databases">
        <authorList>
            <person name="Varghese N."/>
            <person name="Submissions S."/>
        </authorList>
    </citation>
    <scope>NUCLEOTIDE SEQUENCE [LARGE SCALE GENOMIC DNA]</scope>
    <source>
        <strain evidence="5">DSM 18733</strain>
    </source>
</reference>
<evidence type="ECO:0000313" key="5">
    <source>
        <dbReference type="Proteomes" id="UP000199421"/>
    </source>
</evidence>
<comment type="similarity">
    <text evidence="1">Belongs to the AHA1 family.</text>
</comment>
<dbReference type="Proteomes" id="UP000199421">
    <property type="component" value="Unassembled WGS sequence"/>
</dbReference>